<sequence>MRPFPSPNQRDYCVSSLLKKTVRRGALQKIARVCTGSPSRRSDLLTCCSGCPPPPSQPRYPSPPHHPTANHTPVQRQAGEGSAKPILQQLKKSQGSATTASIAPPAVSKSPSLSLPLPLPLARLLPAARSGPLSLPPIP</sequence>
<dbReference type="GeneID" id="19151788"/>
<evidence type="ECO:0000313" key="3">
    <source>
        <dbReference type="Proteomes" id="UP000053841"/>
    </source>
</evidence>
<feature type="compositionally biased region" description="Low complexity" evidence="1">
    <location>
        <begin position="103"/>
        <end position="115"/>
    </location>
</feature>
<protein>
    <submittedName>
        <fullName evidence="2">Uncharacterized protein</fullName>
    </submittedName>
</protein>
<feature type="compositionally biased region" description="Pro residues" evidence="1">
    <location>
        <begin position="51"/>
        <end position="66"/>
    </location>
</feature>
<dbReference type="AlphaFoldDB" id="W6Z2B3"/>
<accession>W6Z2B3</accession>
<evidence type="ECO:0000313" key="2">
    <source>
        <dbReference type="EMBL" id="EUC37811.1"/>
    </source>
</evidence>
<dbReference type="RefSeq" id="XP_007707853.1">
    <property type="nucleotide sequence ID" value="XM_007709663.1"/>
</dbReference>
<name>W6Z2B3_COCC2</name>
<dbReference type="EMBL" id="KI964547">
    <property type="protein sequence ID" value="EUC37811.1"/>
    <property type="molecule type" value="Genomic_DNA"/>
</dbReference>
<feature type="compositionally biased region" description="Polar residues" evidence="1">
    <location>
        <begin position="90"/>
        <end position="101"/>
    </location>
</feature>
<dbReference type="HOGENOM" id="CLU_1844748_0_0_1"/>
<gene>
    <name evidence="2" type="ORF">COCCADRAFT_84553</name>
</gene>
<proteinExistence type="predicted"/>
<evidence type="ECO:0000256" key="1">
    <source>
        <dbReference type="SAM" id="MobiDB-lite"/>
    </source>
</evidence>
<keyword evidence="3" id="KW-1185">Reference proteome</keyword>
<reference evidence="2 3" key="1">
    <citation type="journal article" date="2013" name="PLoS Genet.">
        <title>Comparative genome structure, secondary metabolite, and effector coding capacity across Cochliobolus pathogens.</title>
        <authorList>
            <person name="Condon B.J."/>
            <person name="Leng Y."/>
            <person name="Wu D."/>
            <person name="Bushley K.E."/>
            <person name="Ohm R.A."/>
            <person name="Otillar R."/>
            <person name="Martin J."/>
            <person name="Schackwitz W."/>
            <person name="Grimwood J."/>
            <person name="MohdZainudin N."/>
            <person name="Xue C."/>
            <person name="Wang R."/>
            <person name="Manning V.A."/>
            <person name="Dhillon B."/>
            <person name="Tu Z.J."/>
            <person name="Steffenson B.J."/>
            <person name="Salamov A."/>
            <person name="Sun H."/>
            <person name="Lowry S."/>
            <person name="LaButti K."/>
            <person name="Han J."/>
            <person name="Copeland A."/>
            <person name="Lindquist E."/>
            <person name="Barry K."/>
            <person name="Schmutz J."/>
            <person name="Baker S.E."/>
            <person name="Ciuffetti L.M."/>
            <person name="Grigoriev I.V."/>
            <person name="Zhong S."/>
            <person name="Turgeon B.G."/>
        </authorList>
    </citation>
    <scope>NUCLEOTIDE SEQUENCE [LARGE SCALE GENOMIC DNA]</scope>
    <source>
        <strain evidence="2 3">26-R-13</strain>
    </source>
</reference>
<feature type="region of interest" description="Disordered" evidence="1">
    <location>
        <begin position="50"/>
        <end position="115"/>
    </location>
</feature>
<dbReference type="KEGG" id="bze:COCCADRAFT_84553"/>
<organism evidence="2 3">
    <name type="scientific">Cochliobolus carbonum (strain 26-R-13)</name>
    <name type="common">Maize leaf spot fungus</name>
    <name type="synonym">Bipolaris zeicola</name>
    <dbReference type="NCBI Taxonomy" id="930089"/>
    <lineage>
        <taxon>Eukaryota</taxon>
        <taxon>Fungi</taxon>
        <taxon>Dikarya</taxon>
        <taxon>Ascomycota</taxon>
        <taxon>Pezizomycotina</taxon>
        <taxon>Dothideomycetes</taxon>
        <taxon>Pleosporomycetidae</taxon>
        <taxon>Pleosporales</taxon>
        <taxon>Pleosporineae</taxon>
        <taxon>Pleosporaceae</taxon>
        <taxon>Bipolaris</taxon>
    </lineage>
</organism>
<dbReference type="Proteomes" id="UP000053841">
    <property type="component" value="Unassembled WGS sequence"/>
</dbReference>